<evidence type="ECO:0000313" key="5">
    <source>
        <dbReference type="Proteomes" id="UP000824093"/>
    </source>
</evidence>
<dbReference type="SUPFAM" id="SSF56784">
    <property type="entry name" value="HAD-like"/>
    <property type="match status" value="1"/>
</dbReference>
<keyword evidence="3" id="KW-0460">Magnesium</keyword>
<comment type="caution">
    <text evidence="4">The sequence shown here is derived from an EMBL/GenBank/DDBJ whole genome shotgun (WGS) entry which is preliminary data.</text>
</comment>
<dbReference type="Pfam" id="PF00702">
    <property type="entry name" value="Hydrolase"/>
    <property type="match status" value="1"/>
</dbReference>
<protein>
    <submittedName>
        <fullName evidence="4">HAD hydrolase-like protein</fullName>
    </submittedName>
</protein>
<dbReference type="PANTHER" id="PTHR46470:SF2">
    <property type="entry name" value="GLYCERALDEHYDE 3-PHOSPHATE PHOSPHATASE"/>
    <property type="match status" value="1"/>
</dbReference>
<dbReference type="Gene3D" id="1.10.150.400">
    <property type="match status" value="1"/>
</dbReference>
<evidence type="ECO:0000313" key="4">
    <source>
        <dbReference type="EMBL" id="HIU52013.1"/>
    </source>
</evidence>
<organism evidence="4 5">
    <name type="scientific">Candidatus Merdicola faecigallinarum</name>
    <dbReference type="NCBI Taxonomy" id="2840862"/>
    <lineage>
        <taxon>Bacteria</taxon>
        <taxon>Bacillati</taxon>
        <taxon>Bacillota</taxon>
        <taxon>Clostridia</taxon>
        <taxon>Candidatus Merdicola</taxon>
    </lineage>
</organism>
<reference evidence="4" key="2">
    <citation type="journal article" date="2021" name="PeerJ">
        <title>Extensive microbial diversity within the chicken gut microbiome revealed by metagenomics and culture.</title>
        <authorList>
            <person name="Gilroy R."/>
            <person name="Ravi A."/>
            <person name="Getino M."/>
            <person name="Pursley I."/>
            <person name="Horton D.L."/>
            <person name="Alikhan N.F."/>
            <person name="Baker D."/>
            <person name="Gharbi K."/>
            <person name="Hall N."/>
            <person name="Watson M."/>
            <person name="Adriaenssens E.M."/>
            <person name="Foster-Nyarko E."/>
            <person name="Jarju S."/>
            <person name="Secka A."/>
            <person name="Antonio M."/>
            <person name="Oren A."/>
            <person name="Chaudhuri R.R."/>
            <person name="La Ragione R."/>
            <person name="Hildebrand F."/>
            <person name="Pallen M.J."/>
        </authorList>
    </citation>
    <scope>NUCLEOTIDE SEQUENCE</scope>
    <source>
        <strain evidence="4">CHK195-15760</strain>
    </source>
</reference>
<dbReference type="InterPro" id="IPR051400">
    <property type="entry name" value="HAD-like_hydrolase"/>
</dbReference>
<gene>
    <name evidence="4" type="ORF">IAB70_05285</name>
</gene>
<evidence type="ECO:0000256" key="2">
    <source>
        <dbReference type="ARBA" id="ARBA00022801"/>
    </source>
</evidence>
<dbReference type="PANTHER" id="PTHR46470">
    <property type="entry name" value="N-ACYLNEURAMINATE-9-PHOSPHATASE"/>
    <property type="match status" value="1"/>
</dbReference>
<reference evidence="4" key="1">
    <citation type="submission" date="2020-10" db="EMBL/GenBank/DDBJ databases">
        <authorList>
            <person name="Gilroy R."/>
        </authorList>
    </citation>
    <scope>NUCLEOTIDE SEQUENCE</scope>
    <source>
        <strain evidence="4">CHK195-15760</strain>
    </source>
</reference>
<evidence type="ECO:0000256" key="1">
    <source>
        <dbReference type="ARBA" id="ARBA00022723"/>
    </source>
</evidence>
<proteinExistence type="predicted"/>
<sequence>MAKIISFDIWDTIIKRKCHPEEIKLYTANYIMLKYENKLKEKYRNIYEILKERDEIEAKQCQKAKEDGHDDECQILEVFDCLQKEIFKEEMDVKEELLKAEVEQEKRCIFINPDILPIFEKYKDLKMYCISDFYMSAKELKELLDYLKIPVTIEKIYSSADYLLNKRSGNLYKKAEEELGIAPQDHIHVGDNAYSDIQVANSLGIETIKMTKTDFPFVPEKGRKFEFNLESLKKKTDKKEDKLFDAGVDLAPILYFFGYQIVEYAIKNNIKKVYYCTREGETFIKIHELIKKNNPFGVELPECDTIEVSRMATFSASLKEFSIPELLRLWSQYHMQSMQTLFKTLAIDITPYKPYLGKYDLQPEENIIDPWFDLRVQKLCADKEFANKINQELARKREELLEYFSKKKGIENDEEPLFVVDIGWRGTIQDNLAHIFTKKQIGGYYLTLYDFYNLQPENTYKLRFIDDKDIILNEVASMITLLEWIYNPGTGSVVEYKDGEAIRKAKEKETKIVKETIMPLQEGMFAGAEMINEYMKYHPYQAKETNAYVYQVIKKTKTNPSKELIEAYYSMVFNDTFGTAEYVEKEAKLSTMEKMNVFKCRNKLRNETWKEAFIIHNDIQYMNTLTGAKSILRKITGRK</sequence>
<dbReference type="EMBL" id="DVNH01000039">
    <property type="protein sequence ID" value="HIU52013.1"/>
    <property type="molecule type" value="Genomic_DNA"/>
</dbReference>
<evidence type="ECO:0000256" key="3">
    <source>
        <dbReference type="ARBA" id="ARBA00022842"/>
    </source>
</evidence>
<dbReference type="InterPro" id="IPR036412">
    <property type="entry name" value="HAD-like_sf"/>
</dbReference>
<dbReference type="Gene3D" id="3.40.50.1000">
    <property type="entry name" value="HAD superfamily/HAD-like"/>
    <property type="match status" value="1"/>
</dbReference>
<keyword evidence="2 4" id="KW-0378">Hydrolase</keyword>
<dbReference type="InterPro" id="IPR023214">
    <property type="entry name" value="HAD_sf"/>
</dbReference>
<dbReference type="GO" id="GO:0016791">
    <property type="term" value="F:phosphatase activity"/>
    <property type="evidence" value="ECO:0007669"/>
    <property type="project" value="TreeGrafter"/>
</dbReference>
<dbReference type="AlphaFoldDB" id="A0A9D1SA34"/>
<accession>A0A9D1SA34</accession>
<dbReference type="GO" id="GO:0046872">
    <property type="term" value="F:metal ion binding"/>
    <property type="evidence" value="ECO:0007669"/>
    <property type="project" value="UniProtKB-KW"/>
</dbReference>
<name>A0A9D1SA34_9FIRM</name>
<keyword evidence="1" id="KW-0479">Metal-binding</keyword>
<dbReference type="Proteomes" id="UP000824093">
    <property type="component" value="Unassembled WGS sequence"/>
</dbReference>
<dbReference type="CDD" id="cd01427">
    <property type="entry name" value="HAD_like"/>
    <property type="match status" value="1"/>
</dbReference>